<dbReference type="GO" id="GO:0005829">
    <property type="term" value="C:cytosol"/>
    <property type="evidence" value="ECO:0007669"/>
    <property type="project" value="TreeGrafter"/>
</dbReference>
<evidence type="ECO:0000256" key="5">
    <source>
        <dbReference type="ARBA" id="ARBA00022975"/>
    </source>
</evidence>
<evidence type="ECO:0000256" key="7">
    <source>
        <dbReference type="ARBA" id="ARBA00049157"/>
    </source>
</evidence>
<keyword evidence="5 9" id="KW-0665">Pyrimidine biosynthesis</keyword>
<comment type="pathway">
    <text evidence="2 9 12">Pyrimidine metabolism; UMP biosynthesis via de novo pathway; UMP from orotate: step 2/2.</text>
</comment>
<feature type="active site" description="Proton donor" evidence="9">
    <location>
        <position position="106"/>
    </location>
</feature>
<dbReference type="Pfam" id="PF00215">
    <property type="entry name" value="OMPdecase"/>
    <property type="match status" value="1"/>
</dbReference>
<evidence type="ECO:0000256" key="9">
    <source>
        <dbReference type="HAMAP-Rule" id="MF_01200"/>
    </source>
</evidence>
<accession>A0A1H7QBU3</accession>
<dbReference type="Gene3D" id="3.20.20.70">
    <property type="entry name" value="Aldolase class I"/>
    <property type="match status" value="1"/>
</dbReference>
<evidence type="ECO:0000256" key="6">
    <source>
        <dbReference type="ARBA" id="ARBA00023239"/>
    </source>
</evidence>
<comment type="similarity">
    <text evidence="8 9">Belongs to the OMP decarboxylase family. Type 1 subfamily.</text>
</comment>
<feature type="active site" description="For OMPdecase activity" evidence="10">
    <location>
        <position position="106"/>
    </location>
</feature>
<protein>
    <recommendedName>
        <fullName evidence="9">Orotidine 5'-phosphate decarboxylase</fullName>
        <ecNumber evidence="9">4.1.1.23</ecNumber>
    </recommendedName>
    <alternativeName>
        <fullName evidence="9">OMP decarboxylase</fullName>
        <shortName evidence="9">OMPDCase</shortName>
        <shortName evidence="9">OMPdecase</shortName>
    </alternativeName>
</protein>
<reference evidence="15" key="1">
    <citation type="submission" date="2016-10" db="EMBL/GenBank/DDBJ databases">
        <authorList>
            <person name="Varghese N."/>
            <person name="Submissions S."/>
        </authorList>
    </citation>
    <scope>NUCLEOTIDE SEQUENCE [LARGE SCALE GENOMIC DNA]</scope>
    <source>
        <strain evidence="15">CGMCC 1.9150</strain>
    </source>
</reference>
<feature type="active site" description="For OMPdecase activity" evidence="10">
    <location>
        <position position="104"/>
    </location>
</feature>
<dbReference type="NCBIfam" id="TIGR01740">
    <property type="entry name" value="pyrF"/>
    <property type="match status" value="1"/>
</dbReference>
<dbReference type="UniPathway" id="UPA00070">
    <property type="reaction ID" value="UER00120"/>
</dbReference>
<proteinExistence type="inferred from homology"/>
<evidence type="ECO:0000256" key="10">
    <source>
        <dbReference type="PIRSR" id="PIRSR614732-1"/>
    </source>
</evidence>
<dbReference type="InterPro" id="IPR014732">
    <property type="entry name" value="OMPdecase"/>
</dbReference>
<evidence type="ECO:0000256" key="1">
    <source>
        <dbReference type="ARBA" id="ARBA00002356"/>
    </source>
</evidence>
<feature type="binding site" evidence="9 11">
    <location>
        <position position="77"/>
    </location>
    <ligand>
        <name>substrate</name>
    </ligand>
</feature>
<feature type="binding site" evidence="9 11">
    <location>
        <position position="224"/>
    </location>
    <ligand>
        <name>substrate</name>
    </ligand>
</feature>
<evidence type="ECO:0000259" key="13">
    <source>
        <dbReference type="SMART" id="SM00934"/>
    </source>
</evidence>
<feature type="binding site" evidence="9 11">
    <location>
        <position position="254"/>
    </location>
    <ligand>
        <name>substrate</name>
    </ligand>
</feature>
<dbReference type="GO" id="GO:0004590">
    <property type="term" value="F:orotidine-5'-phosphate decarboxylase activity"/>
    <property type="evidence" value="ECO:0007669"/>
    <property type="project" value="UniProtKB-UniRule"/>
</dbReference>
<evidence type="ECO:0000256" key="3">
    <source>
        <dbReference type="ARBA" id="ARBA00011738"/>
    </source>
</evidence>
<feature type="binding site" evidence="9 11">
    <location>
        <position position="253"/>
    </location>
    <ligand>
        <name>substrate</name>
    </ligand>
</feature>
<dbReference type="PANTHER" id="PTHR32119:SF2">
    <property type="entry name" value="OROTIDINE 5'-PHOSPHATE DECARBOXYLASE"/>
    <property type="match status" value="1"/>
</dbReference>
<gene>
    <name evidence="9" type="primary">pyrF</name>
    <name evidence="14" type="ORF">SAMN04488129_11073</name>
</gene>
<feature type="binding site" evidence="9">
    <location>
        <begin position="104"/>
        <end position="113"/>
    </location>
    <ligand>
        <name>substrate</name>
    </ligand>
</feature>
<dbReference type="PROSITE" id="PS00156">
    <property type="entry name" value="OMPDECASE"/>
    <property type="match status" value="1"/>
</dbReference>
<feature type="binding site" evidence="9 11">
    <location>
        <position position="233"/>
    </location>
    <ligand>
        <name>substrate</name>
    </ligand>
</feature>
<dbReference type="GO" id="GO:0006207">
    <property type="term" value="P:'de novo' pyrimidine nucleobase biosynthetic process"/>
    <property type="evidence" value="ECO:0007669"/>
    <property type="project" value="InterPro"/>
</dbReference>
<dbReference type="EC" id="4.1.1.23" evidence="9"/>
<dbReference type="STRING" id="650850.SAMN04488129_11073"/>
<name>A0A1H7QBU3_9GAMM</name>
<evidence type="ECO:0000256" key="8">
    <source>
        <dbReference type="ARBA" id="ARBA00061012"/>
    </source>
</evidence>
<feature type="domain" description="Orotidine 5'-phosphate decarboxylase" evidence="13">
    <location>
        <begin position="49"/>
        <end position="269"/>
    </location>
</feature>
<feature type="active site" description="For OMPdecase activity" evidence="10">
    <location>
        <position position="109"/>
    </location>
</feature>
<dbReference type="AlphaFoldDB" id="A0A1H7QBU3"/>
<dbReference type="SMART" id="SM00934">
    <property type="entry name" value="OMPdecase"/>
    <property type="match status" value="1"/>
</dbReference>
<organism evidence="14 15">
    <name type="scientific">Halomonas daqiaonensis</name>
    <dbReference type="NCBI Taxonomy" id="650850"/>
    <lineage>
        <taxon>Bacteria</taxon>
        <taxon>Pseudomonadati</taxon>
        <taxon>Pseudomonadota</taxon>
        <taxon>Gammaproteobacteria</taxon>
        <taxon>Oceanospirillales</taxon>
        <taxon>Halomonadaceae</taxon>
        <taxon>Halomonas</taxon>
    </lineage>
</organism>
<dbReference type="InterPro" id="IPR013785">
    <property type="entry name" value="Aldolase_TIM"/>
</dbReference>
<dbReference type="InterPro" id="IPR047596">
    <property type="entry name" value="OMPdecase_bac"/>
</dbReference>
<dbReference type="InterPro" id="IPR001754">
    <property type="entry name" value="OMPdeCOase_dom"/>
</dbReference>
<dbReference type="Proteomes" id="UP000198807">
    <property type="component" value="Unassembled WGS sequence"/>
</dbReference>
<dbReference type="HAMAP" id="MF_01200_B">
    <property type="entry name" value="OMPdecase_type1_B"/>
    <property type="match status" value="1"/>
</dbReference>
<comment type="subunit">
    <text evidence="3 9">Homodimer.</text>
</comment>
<dbReference type="NCBIfam" id="NF001273">
    <property type="entry name" value="PRK00230.1"/>
    <property type="match status" value="1"/>
</dbReference>
<keyword evidence="6 9" id="KW-0456">Lyase</keyword>
<evidence type="ECO:0000313" key="14">
    <source>
        <dbReference type="EMBL" id="SEL45580.1"/>
    </source>
</evidence>
<comment type="catalytic activity">
    <reaction evidence="7 9 12">
        <text>orotidine 5'-phosphate + H(+) = UMP + CO2</text>
        <dbReference type="Rhea" id="RHEA:11596"/>
        <dbReference type="ChEBI" id="CHEBI:15378"/>
        <dbReference type="ChEBI" id="CHEBI:16526"/>
        <dbReference type="ChEBI" id="CHEBI:57538"/>
        <dbReference type="ChEBI" id="CHEBI:57865"/>
        <dbReference type="EC" id="4.1.1.23"/>
    </reaction>
</comment>
<dbReference type="InterPro" id="IPR011060">
    <property type="entry name" value="RibuloseP-bd_barrel"/>
</dbReference>
<dbReference type="GO" id="GO:0044205">
    <property type="term" value="P:'de novo' UMP biosynthetic process"/>
    <property type="evidence" value="ECO:0007669"/>
    <property type="project" value="UniProtKB-UniRule"/>
</dbReference>
<sequence>MVRRRGFQEGGEVAVFRSVISHRPRRAWLIYSNDDFLLPGARLVSTDSPLIIALDYASLDAALCMADSLDPSRCRLKVGKELFTRSGPEVLDALHGRGFEVFLDLKFHDIPNTVAGAIQAAAEQGVWMVNVHAGGGRRMMEAARERLDRQRLSTRLIAVTVLTSMEAADLAEVGIATPPADQVERLAVLARDSGMDGVVCSAQEASRLRELCGSDFLKVTPGIRPSFAVAGDQRRVMAPADAMAAGSSHLVVGRPVTQAEEPMAALAAIEAELAGR</sequence>
<dbReference type="SUPFAM" id="SSF51366">
    <property type="entry name" value="Ribulose-phoshate binding barrel"/>
    <property type="match status" value="1"/>
</dbReference>
<comment type="function">
    <text evidence="1 9">Catalyzes the decarboxylation of orotidine 5'-monophosphate (OMP) to uridine 5'-monophosphate (UMP).</text>
</comment>
<feature type="binding site" evidence="9 11">
    <location>
        <position position="163"/>
    </location>
    <ligand>
        <name>substrate</name>
    </ligand>
</feature>
<dbReference type="FunFam" id="3.20.20.70:FF:000015">
    <property type="entry name" value="Orotidine 5'-phosphate decarboxylase"/>
    <property type="match status" value="1"/>
</dbReference>
<evidence type="ECO:0000256" key="12">
    <source>
        <dbReference type="RuleBase" id="RU000512"/>
    </source>
</evidence>
<dbReference type="CDD" id="cd04725">
    <property type="entry name" value="OMP_decarboxylase_like"/>
    <property type="match status" value="1"/>
</dbReference>
<dbReference type="EMBL" id="FOBC01000010">
    <property type="protein sequence ID" value="SEL45580.1"/>
    <property type="molecule type" value="Genomic_DNA"/>
</dbReference>
<evidence type="ECO:0000256" key="2">
    <source>
        <dbReference type="ARBA" id="ARBA00004861"/>
    </source>
</evidence>
<evidence type="ECO:0000313" key="15">
    <source>
        <dbReference type="Proteomes" id="UP000198807"/>
    </source>
</evidence>
<dbReference type="InterPro" id="IPR018089">
    <property type="entry name" value="OMPdecase_AS"/>
</dbReference>
<evidence type="ECO:0000256" key="4">
    <source>
        <dbReference type="ARBA" id="ARBA00022793"/>
    </source>
</evidence>
<keyword evidence="4 9" id="KW-0210">Decarboxylase</keyword>
<keyword evidence="15" id="KW-1185">Reference proteome</keyword>
<feature type="binding site" evidence="9 11">
    <location>
        <position position="55"/>
    </location>
    <ligand>
        <name>substrate</name>
    </ligand>
</feature>
<evidence type="ECO:0000256" key="11">
    <source>
        <dbReference type="PIRSR" id="PIRSR614732-2"/>
    </source>
</evidence>
<dbReference type="PANTHER" id="PTHR32119">
    <property type="entry name" value="OROTIDINE 5'-PHOSPHATE DECARBOXYLASE"/>
    <property type="match status" value="1"/>
</dbReference>